<gene>
    <name evidence="1" type="ORF">GGI48_26780</name>
</gene>
<name>A0A7G7XLH4_9PSED</name>
<evidence type="ECO:0000313" key="1">
    <source>
        <dbReference type="EMBL" id="QNH80819.1"/>
    </source>
</evidence>
<dbReference type="AlphaFoldDB" id="A0A7G7XLH4"/>
<dbReference type="RefSeq" id="WP_177435122.1">
    <property type="nucleotide sequence ID" value="NZ_CP060201.1"/>
</dbReference>
<accession>A0A7G7XLH4</accession>
<evidence type="ECO:0000313" key="2">
    <source>
        <dbReference type="Proteomes" id="UP000515277"/>
    </source>
</evidence>
<organism evidence="1 2">
    <name type="scientific">Pseudomonas protegens</name>
    <dbReference type="NCBI Taxonomy" id="380021"/>
    <lineage>
        <taxon>Bacteria</taxon>
        <taxon>Pseudomonadati</taxon>
        <taxon>Pseudomonadota</taxon>
        <taxon>Gammaproteobacteria</taxon>
        <taxon>Pseudomonadales</taxon>
        <taxon>Pseudomonadaceae</taxon>
        <taxon>Pseudomonas</taxon>
    </lineage>
</organism>
<reference evidence="2" key="1">
    <citation type="journal article" date="2020" name="Microbiol. Resour. Announc.">
        <title>Complete genome sequences of four natural Pseudomonas isolates that catabolize a wide range of aromatic compounds relevant to lignin valorization.</title>
        <authorList>
            <person name="Hatmaker E.A."/>
            <person name="Presley G."/>
            <person name="Cannon O."/>
            <person name="Guss A.M."/>
            <person name="Elkins J.G."/>
        </authorList>
    </citation>
    <scope>NUCLEOTIDE SEQUENCE [LARGE SCALE GENOMIC DNA]</scope>
    <source>
        <strain evidence="2">H1F5C</strain>
    </source>
</reference>
<dbReference type="EMBL" id="CP060201">
    <property type="protein sequence ID" value="QNH80819.1"/>
    <property type="molecule type" value="Genomic_DNA"/>
</dbReference>
<proteinExistence type="predicted"/>
<dbReference type="Proteomes" id="UP000515277">
    <property type="component" value="Chromosome"/>
</dbReference>
<protein>
    <submittedName>
        <fullName evidence="1">Uncharacterized protein</fullName>
    </submittedName>
</protein>
<sequence>MSISILGMRLCCLQLPGSLHMAIAASLTAPTSNPGDQDLIRDRRNRLLKEQQRRL</sequence>